<evidence type="ECO:0000259" key="6">
    <source>
        <dbReference type="PROSITE" id="PS51123"/>
    </source>
</evidence>
<dbReference type="CDD" id="cd07185">
    <property type="entry name" value="OmpA_C-like"/>
    <property type="match status" value="1"/>
</dbReference>
<dbReference type="Pfam" id="PF00691">
    <property type="entry name" value="OmpA"/>
    <property type="match status" value="1"/>
</dbReference>
<evidence type="ECO:0000256" key="5">
    <source>
        <dbReference type="SAM" id="Phobius"/>
    </source>
</evidence>
<dbReference type="InterPro" id="IPR036737">
    <property type="entry name" value="OmpA-like_sf"/>
</dbReference>
<sequence length="159" mass="16442">MSDNDDHETQGVVFGVLAGVIFGIIALVAGLGMWKASQPTAPVAPVAAEAEIAPVGEALAKVYFAVGKAELDEADKGIVAQTVEALAAKEGGIVLLSGFHDPSGDPARNAELAKQRAMAVRDALVAGGVAVERVKFRKPESTIGEGSPEEGRRVEIRVQ</sequence>
<gene>
    <name evidence="7" type="ORF">HXL68_13125</name>
</gene>
<keyword evidence="2 3" id="KW-0472">Membrane</keyword>
<dbReference type="AlphaFoldDB" id="A0A930BU96"/>
<comment type="caution">
    <text evidence="7">The sequence shown here is derived from an EMBL/GenBank/DDBJ whole genome shotgun (WGS) entry which is preliminary data.</text>
</comment>
<dbReference type="Proteomes" id="UP000718593">
    <property type="component" value="Unassembled WGS sequence"/>
</dbReference>
<name>A0A930BU96_9RHOO</name>
<dbReference type="InterPro" id="IPR006664">
    <property type="entry name" value="OMP_bac"/>
</dbReference>
<evidence type="ECO:0000256" key="4">
    <source>
        <dbReference type="SAM" id="MobiDB-lite"/>
    </source>
</evidence>
<feature type="domain" description="OmpA-like" evidence="6">
    <location>
        <begin position="51"/>
        <end position="159"/>
    </location>
</feature>
<dbReference type="SUPFAM" id="SSF103088">
    <property type="entry name" value="OmpA-like"/>
    <property type="match status" value="1"/>
</dbReference>
<dbReference type="PRINTS" id="PR01021">
    <property type="entry name" value="OMPADOMAIN"/>
</dbReference>
<keyword evidence="5" id="KW-0812">Transmembrane</keyword>
<evidence type="ECO:0000256" key="2">
    <source>
        <dbReference type="ARBA" id="ARBA00023136"/>
    </source>
</evidence>
<feature type="compositionally biased region" description="Basic and acidic residues" evidence="4">
    <location>
        <begin position="149"/>
        <end position="159"/>
    </location>
</feature>
<keyword evidence="5" id="KW-1133">Transmembrane helix</keyword>
<dbReference type="PROSITE" id="PS51123">
    <property type="entry name" value="OMPA_2"/>
    <property type="match status" value="1"/>
</dbReference>
<accession>A0A930BU96</accession>
<protein>
    <submittedName>
        <fullName evidence="7">OmpA family protein</fullName>
    </submittedName>
</protein>
<proteinExistence type="predicted"/>
<organism evidence="7 8">
    <name type="scientific">Dechloromonas agitata</name>
    <dbReference type="NCBI Taxonomy" id="73030"/>
    <lineage>
        <taxon>Bacteria</taxon>
        <taxon>Pseudomonadati</taxon>
        <taxon>Pseudomonadota</taxon>
        <taxon>Betaproteobacteria</taxon>
        <taxon>Rhodocyclales</taxon>
        <taxon>Azonexaceae</taxon>
        <taxon>Dechloromonas</taxon>
    </lineage>
</organism>
<evidence type="ECO:0000256" key="3">
    <source>
        <dbReference type="PROSITE-ProRule" id="PRU00473"/>
    </source>
</evidence>
<feature type="region of interest" description="Disordered" evidence="4">
    <location>
        <begin position="140"/>
        <end position="159"/>
    </location>
</feature>
<feature type="transmembrane region" description="Helical" evidence="5">
    <location>
        <begin position="12"/>
        <end position="34"/>
    </location>
</feature>
<dbReference type="GO" id="GO:0016020">
    <property type="term" value="C:membrane"/>
    <property type="evidence" value="ECO:0007669"/>
    <property type="project" value="UniProtKB-SubCell"/>
</dbReference>
<dbReference type="EMBL" id="JABZMI010000318">
    <property type="protein sequence ID" value="MBF1165967.1"/>
    <property type="molecule type" value="Genomic_DNA"/>
</dbReference>
<comment type="subcellular location">
    <subcellularLocation>
        <location evidence="1">Membrane</location>
    </subcellularLocation>
</comment>
<evidence type="ECO:0000313" key="8">
    <source>
        <dbReference type="Proteomes" id="UP000718593"/>
    </source>
</evidence>
<dbReference type="Gene3D" id="3.30.1330.60">
    <property type="entry name" value="OmpA-like domain"/>
    <property type="match status" value="1"/>
</dbReference>
<evidence type="ECO:0000313" key="7">
    <source>
        <dbReference type="EMBL" id="MBF1165967.1"/>
    </source>
</evidence>
<reference evidence="7" key="1">
    <citation type="submission" date="2020-04" db="EMBL/GenBank/DDBJ databases">
        <title>Deep metagenomics examines the oral microbiome during advanced dental caries in children, revealing novel taxa and co-occurrences with host molecules.</title>
        <authorList>
            <person name="Baker J.L."/>
            <person name="Morton J.T."/>
            <person name="Dinis M."/>
            <person name="Alvarez R."/>
            <person name="Tran N.C."/>
            <person name="Knight R."/>
            <person name="Edlund A."/>
        </authorList>
    </citation>
    <scope>NUCLEOTIDE SEQUENCE</scope>
    <source>
        <strain evidence="7">JCVI_32_bin.24</strain>
    </source>
</reference>
<dbReference type="InterPro" id="IPR006665">
    <property type="entry name" value="OmpA-like"/>
</dbReference>
<evidence type="ECO:0000256" key="1">
    <source>
        <dbReference type="ARBA" id="ARBA00004370"/>
    </source>
</evidence>